<proteinExistence type="predicted"/>
<keyword evidence="1" id="KW-0548">Nucleotidyltransferase</keyword>
<keyword evidence="2" id="KW-1185">Reference proteome</keyword>
<protein>
    <submittedName>
        <fullName evidence="1">Reverse transcriptase</fullName>
    </submittedName>
</protein>
<keyword evidence="1" id="KW-0808">Transferase</keyword>
<dbReference type="AlphaFoldDB" id="A0A0J7K1W5"/>
<keyword evidence="1" id="KW-0695">RNA-directed DNA polymerase</keyword>
<sequence>MEVARGWKFCEDGSFSLEIIKDIKESETLRMYNEWREFLERPNTPGEWTKMAIVLTLEAWMARDSGSGSMSFHLSQVMTGHGCFANFLRRIGKRMDATCDFCGEEDDVFYTIRECPVWDPQRIRPQRKLELSRDFTLGDVVEAC</sequence>
<evidence type="ECO:0000313" key="2">
    <source>
        <dbReference type="Proteomes" id="UP000036403"/>
    </source>
</evidence>
<comment type="caution">
    <text evidence="1">The sequence shown here is derived from an EMBL/GenBank/DDBJ whole genome shotgun (WGS) entry which is preliminary data.</text>
</comment>
<evidence type="ECO:0000313" key="1">
    <source>
        <dbReference type="EMBL" id="KMQ84438.1"/>
    </source>
</evidence>
<dbReference type="PaxDb" id="67767-A0A0J7K1W5"/>
<dbReference type="GO" id="GO:0003964">
    <property type="term" value="F:RNA-directed DNA polymerase activity"/>
    <property type="evidence" value="ECO:0007669"/>
    <property type="project" value="UniProtKB-KW"/>
</dbReference>
<dbReference type="EMBL" id="LBMM01016392">
    <property type="protein sequence ID" value="KMQ84438.1"/>
    <property type="molecule type" value="Genomic_DNA"/>
</dbReference>
<dbReference type="Proteomes" id="UP000036403">
    <property type="component" value="Unassembled WGS sequence"/>
</dbReference>
<dbReference type="OrthoDB" id="8058917at2759"/>
<organism evidence="1 2">
    <name type="scientific">Lasius niger</name>
    <name type="common">Black garden ant</name>
    <dbReference type="NCBI Taxonomy" id="67767"/>
    <lineage>
        <taxon>Eukaryota</taxon>
        <taxon>Metazoa</taxon>
        <taxon>Ecdysozoa</taxon>
        <taxon>Arthropoda</taxon>
        <taxon>Hexapoda</taxon>
        <taxon>Insecta</taxon>
        <taxon>Pterygota</taxon>
        <taxon>Neoptera</taxon>
        <taxon>Endopterygota</taxon>
        <taxon>Hymenoptera</taxon>
        <taxon>Apocrita</taxon>
        <taxon>Aculeata</taxon>
        <taxon>Formicoidea</taxon>
        <taxon>Formicidae</taxon>
        <taxon>Formicinae</taxon>
        <taxon>Lasius</taxon>
        <taxon>Lasius</taxon>
    </lineage>
</organism>
<accession>A0A0J7K1W5</accession>
<gene>
    <name evidence="1" type="ORF">RF55_17744</name>
</gene>
<reference evidence="1 2" key="1">
    <citation type="submission" date="2015-04" db="EMBL/GenBank/DDBJ databases">
        <title>Lasius niger genome sequencing.</title>
        <authorList>
            <person name="Konorov E.A."/>
            <person name="Nikitin M.A."/>
            <person name="Kirill M.V."/>
            <person name="Chang P."/>
        </authorList>
    </citation>
    <scope>NUCLEOTIDE SEQUENCE [LARGE SCALE GENOMIC DNA]</scope>
    <source>
        <tissue evidence="1">Whole</tissue>
    </source>
</reference>
<name>A0A0J7K1W5_LASNI</name>